<dbReference type="Gene3D" id="3.90.1200.10">
    <property type="match status" value="1"/>
</dbReference>
<dbReference type="InterPro" id="IPR011009">
    <property type="entry name" value="Kinase-like_dom_sf"/>
</dbReference>
<reference evidence="2" key="1">
    <citation type="submission" date="2015-08" db="EMBL/GenBank/DDBJ databases">
        <authorList>
            <person name="Babu N.S."/>
            <person name="Beckwith C.J."/>
            <person name="Beseler K.G."/>
            <person name="Brison A."/>
            <person name="Carone J.V."/>
            <person name="Caskin T.P."/>
            <person name="Diamond M."/>
            <person name="Durham M.E."/>
            <person name="Foxe J.M."/>
            <person name="Go M."/>
            <person name="Henderson B.A."/>
            <person name="Jones I.B."/>
            <person name="McGettigan J.A."/>
            <person name="Micheletti S.J."/>
            <person name="Nasrallah M.E."/>
            <person name="Ortiz D."/>
            <person name="Piller C.R."/>
            <person name="Privatt S.R."/>
            <person name="Schneider S.L."/>
            <person name="Sharp S."/>
            <person name="Smith T.C."/>
            <person name="Stanton J.D."/>
            <person name="Ullery H.E."/>
            <person name="Wilson R.J."/>
            <person name="Serrano M.G."/>
            <person name="Buck G."/>
            <person name="Lee V."/>
            <person name="Wang Y."/>
            <person name="Carvalho R."/>
            <person name="Voegtly L."/>
            <person name="Shi R."/>
            <person name="Duckworth R."/>
            <person name="Johnson A."/>
            <person name="Loviza R."/>
            <person name="Walstead R."/>
            <person name="Shah Z."/>
            <person name="Kiflezghi M."/>
            <person name="Wade K."/>
            <person name="Ball S.L."/>
            <person name="Bradley K.W."/>
            <person name="Asai D.J."/>
            <person name="Bowman C.A."/>
            <person name="Russell D.A."/>
            <person name="Pope W.H."/>
            <person name="Jacobs-Sera D."/>
            <person name="Hendrix R.W."/>
            <person name="Hatfull G.F."/>
        </authorList>
    </citation>
    <scope>NUCLEOTIDE SEQUENCE</scope>
</reference>
<gene>
    <name evidence="2" type="ORF">NOCA2430059</name>
</gene>
<dbReference type="Pfam" id="PF01636">
    <property type="entry name" value="APH"/>
    <property type="match status" value="1"/>
</dbReference>
<evidence type="ECO:0000313" key="2">
    <source>
        <dbReference type="EMBL" id="CUR57736.1"/>
    </source>
</evidence>
<evidence type="ECO:0000259" key="1">
    <source>
        <dbReference type="Pfam" id="PF01636"/>
    </source>
</evidence>
<dbReference type="EMBL" id="CZKA01000038">
    <property type="protein sequence ID" value="CUR57736.1"/>
    <property type="molecule type" value="Genomic_DNA"/>
</dbReference>
<dbReference type="InterPro" id="IPR002575">
    <property type="entry name" value="Aminoglycoside_PTrfase"/>
</dbReference>
<dbReference type="SUPFAM" id="SSF56112">
    <property type="entry name" value="Protein kinase-like (PK-like)"/>
    <property type="match status" value="1"/>
</dbReference>
<accession>A0A2P2C6X2</accession>
<dbReference type="AlphaFoldDB" id="A0A2P2C6X2"/>
<name>A0A2P2C6X2_9ZZZZ</name>
<sequence length="296" mass="31941">MWQPEPGWQVLTAGLGASSAGVWLVGDQVVKRFSAPVQGDPGEFSTPSHFAYWRRAAEVALSGVVAGTPGLRSEPATRVEEDDEGITLWSAHLDERAPGGLFIARSLGRFAAAELGAHPWLASNQLVDRMRRVEHRGGWPTLARTTVADVAEHLWTRRGHFLTALAELPQVAQHGDPTPQNLLSHDADSVIGIDWATLGTGPVGADLGYYCLSAREDFEPLLEAYVGALPAGLATREQVELGARVSAVYTVMSRAEWALARAAEGPGALVGKFRHPSVAPYLRSMQRQFPQIEALL</sequence>
<proteinExistence type="predicted"/>
<organism evidence="2">
    <name type="scientific">metagenome</name>
    <dbReference type="NCBI Taxonomy" id="256318"/>
    <lineage>
        <taxon>unclassified sequences</taxon>
        <taxon>metagenomes</taxon>
    </lineage>
</organism>
<protein>
    <recommendedName>
        <fullName evidence="1">Aminoglycoside phosphotransferase domain-containing protein</fullName>
    </recommendedName>
</protein>
<feature type="domain" description="Aminoglycoside phosphotransferase" evidence="1">
    <location>
        <begin position="29"/>
        <end position="229"/>
    </location>
</feature>